<reference evidence="1 2" key="1">
    <citation type="journal article" date="2016" name="Mol. Biol. Evol.">
        <title>Comparative Genomics of Early-Diverging Mushroom-Forming Fungi Provides Insights into the Origins of Lignocellulose Decay Capabilities.</title>
        <authorList>
            <person name="Nagy L.G."/>
            <person name="Riley R."/>
            <person name="Tritt A."/>
            <person name="Adam C."/>
            <person name="Daum C."/>
            <person name="Floudas D."/>
            <person name="Sun H."/>
            <person name="Yadav J.S."/>
            <person name="Pangilinan J."/>
            <person name="Larsson K.H."/>
            <person name="Matsuura K."/>
            <person name="Barry K."/>
            <person name="Labutti K."/>
            <person name="Kuo R."/>
            <person name="Ohm R.A."/>
            <person name="Bhattacharya S.S."/>
            <person name="Shirouzu T."/>
            <person name="Yoshinaga Y."/>
            <person name="Martin F.M."/>
            <person name="Grigoriev I.V."/>
            <person name="Hibbett D.S."/>
        </authorList>
    </citation>
    <scope>NUCLEOTIDE SEQUENCE [LARGE SCALE GENOMIC DNA]</scope>
    <source>
        <strain evidence="1 2">HHB12029</strain>
    </source>
</reference>
<organism evidence="1 2">
    <name type="scientific">Exidia glandulosa HHB12029</name>
    <dbReference type="NCBI Taxonomy" id="1314781"/>
    <lineage>
        <taxon>Eukaryota</taxon>
        <taxon>Fungi</taxon>
        <taxon>Dikarya</taxon>
        <taxon>Basidiomycota</taxon>
        <taxon>Agaricomycotina</taxon>
        <taxon>Agaricomycetes</taxon>
        <taxon>Auriculariales</taxon>
        <taxon>Exidiaceae</taxon>
        <taxon>Exidia</taxon>
    </lineage>
</organism>
<dbReference type="InParanoid" id="A0A165KST6"/>
<accession>A0A165KST6</accession>
<keyword evidence="2" id="KW-1185">Reference proteome</keyword>
<evidence type="ECO:0000313" key="1">
    <source>
        <dbReference type="EMBL" id="KZV96821.1"/>
    </source>
</evidence>
<sequence length="128" mass="14645">MSFNTITNSESARFRYFQARQAQIAHWQATSAPTVNYAPVEVQVGPSRPYHYHVETTVTPTNTLAGPAVDKDLPPLPQEQELDEVLVVIPPSPRKQKKHRRRERTGAFIIPLPHYDVPLSDIPRRRRP</sequence>
<dbReference type="EMBL" id="KV425938">
    <property type="protein sequence ID" value="KZV96821.1"/>
    <property type="molecule type" value="Genomic_DNA"/>
</dbReference>
<dbReference type="Proteomes" id="UP000077266">
    <property type="component" value="Unassembled WGS sequence"/>
</dbReference>
<name>A0A165KST6_EXIGL</name>
<proteinExistence type="predicted"/>
<protein>
    <submittedName>
        <fullName evidence="1">Uncharacterized protein</fullName>
    </submittedName>
</protein>
<gene>
    <name evidence="1" type="ORF">EXIGLDRAFT_732387</name>
</gene>
<dbReference type="AlphaFoldDB" id="A0A165KST6"/>
<evidence type="ECO:0000313" key="2">
    <source>
        <dbReference type="Proteomes" id="UP000077266"/>
    </source>
</evidence>